<reference evidence="3 4" key="1">
    <citation type="submission" date="2019-02" db="EMBL/GenBank/DDBJ databases">
        <title>Deep-cultivation of Planctomycetes and their phenomic and genomic characterization uncovers novel biology.</title>
        <authorList>
            <person name="Wiegand S."/>
            <person name="Jogler M."/>
            <person name="Boedeker C."/>
            <person name="Pinto D."/>
            <person name="Vollmers J."/>
            <person name="Rivas-Marin E."/>
            <person name="Kohn T."/>
            <person name="Peeters S.H."/>
            <person name="Heuer A."/>
            <person name="Rast P."/>
            <person name="Oberbeckmann S."/>
            <person name="Bunk B."/>
            <person name="Jeske O."/>
            <person name="Meyerdierks A."/>
            <person name="Storesund J.E."/>
            <person name="Kallscheuer N."/>
            <person name="Luecker S."/>
            <person name="Lage O.M."/>
            <person name="Pohl T."/>
            <person name="Merkel B.J."/>
            <person name="Hornburger P."/>
            <person name="Mueller R.-W."/>
            <person name="Bruemmer F."/>
            <person name="Labrenz M."/>
            <person name="Spormann A.M."/>
            <person name="Op den Camp H."/>
            <person name="Overmann J."/>
            <person name="Amann R."/>
            <person name="Jetten M.S.M."/>
            <person name="Mascher T."/>
            <person name="Medema M.H."/>
            <person name="Devos D.P."/>
            <person name="Kaster A.-K."/>
            <person name="Ovreas L."/>
            <person name="Rohde M."/>
            <person name="Galperin M.Y."/>
            <person name="Jogler C."/>
        </authorList>
    </citation>
    <scope>NUCLEOTIDE SEQUENCE [LARGE SCALE GENOMIC DNA]</scope>
    <source>
        <strain evidence="3 4">HG15A2</strain>
    </source>
</reference>
<dbReference type="NCBIfam" id="TIGR02595">
    <property type="entry name" value="PEP_CTERM"/>
    <property type="match status" value="1"/>
</dbReference>
<dbReference type="InterPro" id="IPR030895">
    <property type="entry name" value="T5SS_PEPC_rpt"/>
</dbReference>
<protein>
    <recommendedName>
        <fullName evidence="2">Ice-binding protein C-terminal domain-containing protein</fullName>
    </recommendedName>
</protein>
<evidence type="ECO:0000259" key="2">
    <source>
        <dbReference type="Pfam" id="PF07589"/>
    </source>
</evidence>
<dbReference type="OrthoDB" id="239437at2"/>
<accession>A0A517MT28</accession>
<dbReference type="RefSeq" id="WP_145058886.1">
    <property type="nucleotide sequence ID" value="NZ_CP036263.1"/>
</dbReference>
<dbReference type="AlphaFoldDB" id="A0A517MT28"/>
<feature type="domain" description="Ice-binding protein C-terminal" evidence="2">
    <location>
        <begin position="619"/>
        <end position="641"/>
    </location>
</feature>
<proteinExistence type="predicted"/>
<feature type="signal peptide" evidence="1">
    <location>
        <begin position="1"/>
        <end position="16"/>
    </location>
</feature>
<evidence type="ECO:0000313" key="3">
    <source>
        <dbReference type="EMBL" id="QDS98029.1"/>
    </source>
</evidence>
<dbReference type="NCBIfam" id="TIGR04393">
    <property type="entry name" value="rpt_T5SS_PEPC"/>
    <property type="match status" value="2"/>
</dbReference>
<name>A0A517MT28_9BACT</name>
<dbReference type="Pfam" id="PF07589">
    <property type="entry name" value="PEP-CTERM"/>
    <property type="match status" value="1"/>
</dbReference>
<organism evidence="3 4">
    <name type="scientific">Adhaeretor mobilis</name>
    <dbReference type="NCBI Taxonomy" id="1930276"/>
    <lineage>
        <taxon>Bacteria</taxon>
        <taxon>Pseudomonadati</taxon>
        <taxon>Planctomycetota</taxon>
        <taxon>Planctomycetia</taxon>
        <taxon>Pirellulales</taxon>
        <taxon>Lacipirellulaceae</taxon>
        <taxon>Adhaeretor</taxon>
    </lineage>
</organism>
<sequence length="642" mass="66390" precursor="true">MSLSIALALLAPSVHADVIGNGDVTPVIDNGSGTDVPDLPQFGGAVTGGDLVVGGTGMQVGGTDFGTVVVDVPQDTDPLTATNVTIGGIFDGYGLIQVVGAGSSLRVQDRFIVGEEGQGVLSIFAGAQVRTNVDDTGAPSGMMGTRTDPDMAIGEIEGSQGFVTVDGLGSLLRNNTLAVGHGGFGRLDITNFARVQTDDEAIIGNEEVSGGTGTPQQPGNGSVYVSGRGTRWNIGPGTNTGTTGDLIVGNEGRGLLEIREEAYVRVVHDAEFGVESGSFGEVVISDQGSLLWILNDTQIGHASDETARSTVHVENDGLFRVDGNFDVGVSGRINLAGGIILTPTVTNTGVIRGDGRIEGDILNAGGDIRTAAGIANIREQMLVTGSVVNSGIVESIGGEMEFEELFTNNVDGQIFGKDAILRFRGNLVDNGEMYIENTVVEAPLLSVGSLTVGAASSFVLGDLAMSGISELSMHIDDDDDHSRLAMTGDAMLGGALRLTIDSGYNPQDGDTFEIMTADSIIGTFDIEPLSIDPDFSYVVDYQSDAVYINVVAGNTNLVGDYNGDGMVDSLDLDEWQIDFGMTDGSDGDGDSDSDGFDFLLWQQQFGVSAIASGGAATGAVPEPSSLVLALGLIVGAGLRRKR</sequence>
<keyword evidence="1" id="KW-0732">Signal</keyword>
<dbReference type="KEGG" id="amob:HG15A2_12990"/>
<keyword evidence="4" id="KW-1185">Reference proteome</keyword>
<evidence type="ECO:0000313" key="4">
    <source>
        <dbReference type="Proteomes" id="UP000319852"/>
    </source>
</evidence>
<dbReference type="Proteomes" id="UP000319852">
    <property type="component" value="Chromosome"/>
</dbReference>
<dbReference type="EMBL" id="CP036263">
    <property type="protein sequence ID" value="QDS98029.1"/>
    <property type="molecule type" value="Genomic_DNA"/>
</dbReference>
<feature type="chain" id="PRO_5021709611" description="Ice-binding protein C-terminal domain-containing protein" evidence="1">
    <location>
        <begin position="17"/>
        <end position="642"/>
    </location>
</feature>
<evidence type="ECO:0000256" key="1">
    <source>
        <dbReference type="SAM" id="SignalP"/>
    </source>
</evidence>
<gene>
    <name evidence="3" type="ORF">HG15A2_12990</name>
</gene>
<dbReference type="InterPro" id="IPR013424">
    <property type="entry name" value="Ice-binding_C"/>
</dbReference>